<dbReference type="Proteomes" id="UP001164929">
    <property type="component" value="Chromosome 4"/>
</dbReference>
<dbReference type="InterPro" id="IPR012416">
    <property type="entry name" value="CBP60"/>
</dbReference>
<evidence type="ECO:0000259" key="1">
    <source>
        <dbReference type="Pfam" id="PF07887"/>
    </source>
</evidence>
<comment type="caution">
    <text evidence="2">The sequence shown here is derived from an EMBL/GenBank/DDBJ whole genome shotgun (WGS) entry which is preliminary data.</text>
</comment>
<protein>
    <recommendedName>
        <fullName evidence="1">Calmodulin binding protein-like N-terminal domain-containing protein</fullName>
    </recommendedName>
</protein>
<dbReference type="EMBL" id="JAQIZT010000004">
    <property type="protein sequence ID" value="KAJ6999708.1"/>
    <property type="molecule type" value="Genomic_DNA"/>
</dbReference>
<dbReference type="InterPro" id="IPR046831">
    <property type="entry name" value="Calmodulin_bind_N"/>
</dbReference>
<dbReference type="GO" id="GO:0043565">
    <property type="term" value="F:sequence-specific DNA binding"/>
    <property type="evidence" value="ECO:0007669"/>
    <property type="project" value="TreeGrafter"/>
</dbReference>
<dbReference type="GO" id="GO:0080142">
    <property type="term" value="P:regulation of salicylic acid biosynthetic process"/>
    <property type="evidence" value="ECO:0007669"/>
    <property type="project" value="TreeGrafter"/>
</dbReference>
<evidence type="ECO:0000313" key="2">
    <source>
        <dbReference type="EMBL" id="KAJ6999708.1"/>
    </source>
</evidence>
<feature type="domain" description="Calmodulin binding protein-like N-terminal" evidence="1">
    <location>
        <begin position="20"/>
        <end position="117"/>
    </location>
</feature>
<keyword evidence="3" id="KW-1185">Reference proteome</keyword>
<evidence type="ECO:0000313" key="3">
    <source>
        <dbReference type="Proteomes" id="UP001164929"/>
    </source>
</evidence>
<dbReference type="GO" id="GO:0003700">
    <property type="term" value="F:DNA-binding transcription factor activity"/>
    <property type="evidence" value="ECO:0007669"/>
    <property type="project" value="TreeGrafter"/>
</dbReference>
<dbReference type="GO" id="GO:0005634">
    <property type="term" value="C:nucleus"/>
    <property type="evidence" value="ECO:0007669"/>
    <property type="project" value="TreeGrafter"/>
</dbReference>
<reference evidence="2 3" key="1">
    <citation type="journal article" date="2023" name="Mol. Ecol. Resour.">
        <title>Chromosome-level genome assembly of a triploid poplar Populus alba 'Berolinensis'.</title>
        <authorList>
            <person name="Chen S."/>
            <person name="Yu Y."/>
            <person name="Wang X."/>
            <person name="Wang S."/>
            <person name="Zhang T."/>
            <person name="Zhou Y."/>
            <person name="He R."/>
            <person name="Meng N."/>
            <person name="Wang Y."/>
            <person name="Liu W."/>
            <person name="Liu Z."/>
            <person name="Liu J."/>
            <person name="Guo Q."/>
            <person name="Huang H."/>
            <person name="Sederoff R.R."/>
            <person name="Wang G."/>
            <person name="Qu G."/>
            <person name="Chen S."/>
        </authorList>
    </citation>
    <scope>NUCLEOTIDE SEQUENCE [LARGE SCALE GENOMIC DNA]</scope>
    <source>
        <strain evidence="2">SC-2020</strain>
    </source>
</reference>
<dbReference type="AlphaFoldDB" id="A0AAD6W571"/>
<organism evidence="2 3">
    <name type="scientific">Populus alba x Populus x berolinensis</name>
    <dbReference type="NCBI Taxonomy" id="444605"/>
    <lineage>
        <taxon>Eukaryota</taxon>
        <taxon>Viridiplantae</taxon>
        <taxon>Streptophyta</taxon>
        <taxon>Embryophyta</taxon>
        <taxon>Tracheophyta</taxon>
        <taxon>Spermatophyta</taxon>
        <taxon>Magnoliopsida</taxon>
        <taxon>eudicotyledons</taxon>
        <taxon>Gunneridae</taxon>
        <taxon>Pentapetalae</taxon>
        <taxon>rosids</taxon>
        <taxon>fabids</taxon>
        <taxon>Malpighiales</taxon>
        <taxon>Salicaceae</taxon>
        <taxon>Saliceae</taxon>
        <taxon>Populus</taxon>
    </lineage>
</organism>
<accession>A0AAD6W571</accession>
<dbReference type="GO" id="GO:0005516">
    <property type="term" value="F:calmodulin binding"/>
    <property type="evidence" value="ECO:0007669"/>
    <property type="project" value="InterPro"/>
</dbReference>
<dbReference type="Pfam" id="PF07887">
    <property type="entry name" value="Calmodulin_bind"/>
    <property type="match status" value="1"/>
</dbReference>
<sequence>MERALGKLGPAKLTGQQCRSSPKLIELDLLVLECDFNDEDDDNWTREKFESRVIKEREGKRPVLTGDLQVTLKEGVGALGDMTFTDNSSWIKSREFRLGQKVASGYCEGIRILAANMQHLSGCCHAVMVMMMVYGFQFSVLSQNGNLNISFHFYATSLSLQDPLATNNLLALGPPPSPSLGSQGFGAPILNSYRRQRPSSQFSCGMTQARGSPVTRHFWEEEGCREASTTHELDDSYTT</sequence>
<proteinExistence type="predicted"/>
<name>A0AAD6W571_9ROSI</name>
<dbReference type="PANTHER" id="PTHR31713">
    <property type="entry name" value="OS02G0177800 PROTEIN"/>
    <property type="match status" value="1"/>
</dbReference>
<dbReference type="PANTHER" id="PTHR31713:SF18">
    <property type="entry name" value="OS02G0177800 PROTEIN"/>
    <property type="match status" value="1"/>
</dbReference>
<gene>
    <name evidence="2" type="ORF">NC653_010449</name>
</gene>